<name>A0A0N0IBC9_9GAMM</name>
<dbReference type="RefSeq" id="WP_053907338.1">
    <property type="nucleotide sequence ID" value="NZ_CAWMUS010000007.1"/>
</dbReference>
<gene>
    <name evidence="6" type="ORF">M992_0702</name>
</gene>
<comment type="subcellular location">
    <subcellularLocation>
        <location evidence="1">Fimbrium</location>
    </subcellularLocation>
</comment>
<dbReference type="Proteomes" id="UP000053226">
    <property type="component" value="Unassembled WGS sequence"/>
</dbReference>
<dbReference type="Pfam" id="PF00419">
    <property type="entry name" value="Fimbrial"/>
    <property type="match status" value="1"/>
</dbReference>
<feature type="chain" id="PRO_5005851195" evidence="4">
    <location>
        <begin position="21"/>
        <end position="363"/>
    </location>
</feature>
<keyword evidence="2 4" id="KW-0732">Signal</keyword>
<dbReference type="Gene3D" id="2.60.40.1090">
    <property type="entry name" value="Fimbrial-type adhesion domain"/>
    <property type="match status" value="1"/>
</dbReference>
<dbReference type="PANTHER" id="PTHR33420">
    <property type="entry name" value="FIMBRIAL SUBUNIT ELFA-RELATED"/>
    <property type="match status" value="1"/>
</dbReference>
<dbReference type="GO" id="GO:0009289">
    <property type="term" value="C:pilus"/>
    <property type="evidence" value="ECO:0007669"/>
    <property type="project" value="UniProtKB-SubCell"/>
</dbReference>
<dbReference type="SUPFAM" id="SSF49401">
    <property type="entry name" value="Bacterial adhesins"/>
    <property type="match status" value="1"/>
</dbReference>
<evidence type="ECO:0000256" key="4">
    <source>
        <dbReference type="SAM" id="SignalP"/>
    </source>
</evidence>
<dbReference type="InterPro" id="IPR036937">
    <property type="entry name" value="Adhesion_dom_fimbrial_sf"/>
</dbReference>
<keyword evidence="7" id="KW-1185">Reference proteome</keyword>
<dbReference type="PANTHER" id="PTHR33420:SF31">
    <property type="entry name" value="TYPE 1 FIMBRIN D-MANNOSE SPECIFIC ADHESIN"/>
    <property type="match status" value="1"/>
</dbReference>
<evidence type="ECO:0000256" key="1">
    <source>
        <dbReference type="ARBA" id="ARBA00004561"/>
    </source>
</evidence>
<evidence type="ECO:0000313" key="7">
    <source>
        <dbReference type="Proteomes" id="UP000053226"/>
    </source>
</evidence>
<evidence type="ECO:0000259" key="5">
    <source>
        <dbReference type="Pfam" id="PF00419"/>
    </source>
</evidence>
<organism evidence="6 7">
    <name type="scientific">Moellerella wisconsensis ATCC 35017</name>
    <dbReference type="NCBI Taxonomy" id="1354267"/>
    <lineage>
        <taxon>Bacteria</taxon>
        <taxon>Pseudomonadati</taxon>
        <taxon>Pseudomonadota</taxon>
        <taxon>Gammaproteobacteria</taxon>
        <taxon>Enterobacterales</taxon>
        <taxon>Morganellaceae</taxon>
        <taxon>Moellerella</taxon>
    </lineage>
</organism>
<comment type="caution">
    <text evidence="6">The sequence shown here is derived from an EMBL/GenBank/DDBJ whole genome shotgun (WGS) entry which is preliminary data.</text>
</comment>
<evidence type="ECO:0000256" key="2">
    <source>
        <dbReference type="ARBA" id="ARBA00022729"/>
    </source>
</evidence>
<protein>
    <submittedName>
        <fullName evidence="6">SfmH family fimbriae-like adhesin protein</fullName>
    </submittedName>
</protein>
<dbReference type="AlphaFoldDB" id="A0A0N0IBC9"/>
<keyword evidence="3" id="KW-0281">Fimbrium</keyword>
<evidence type="ECO:0000256" key="3">
    <source>
        <dbReference type="ARBA" id="ARBA00023263"/>
    </source>
</evidence>
<dbReference type="InterPro" id="IPR050263">
    <property type="entry name" value="Bact_Fimbrial_Adh_Pro"/>
</dbReference>
<dbReference type="InterPro" id="IPR008966">
    <property type="entry name" value="Adhesion_dom_sf"/>
</dbReference>
<feature type="signal peptide" evidence="4">
    <location>
        <begin position="1"/>
        <end position="20"/>
    </location>
</feature>
<proteinExistence type="predicted"/>
<evidence type="ECO:0000313" key="6">
    <source>
        <dbReference type="EMBL" id="KPD03783.1"/>
    </source>
</evidence>
<dbReference type="InterPro" id="IPR000259">
    <property type="entry name" value="Adhesion_dom_fimbrial"/>
</dbReference>
<sequence>MKFSLITVLFSVLISSYSFADNDLLDYQCTETYIPSNWVFDFAAINNPEQEIEQVNNAANVINVRCNCVENQNSNGYLKTIYTEIHPISQPAINSPVKASSGEILLQTNSPFVNFSGLVTLGYANAPGSSTTYLTGNLMSMNIPTSGTMKICQESQPEQNIFVPAATTSKMRIKLYLLPGATGEITINQFVAEVYFGVAAHARNYKVYDINLTGTISLPTSCEIKTPLTIDLGDVPANAFKNIGEQPEDWKSVNIPVDIKCENINENIKINMRLTAETNPNKPNSIATINNETNKPINNLGIVITDEDNNILEPSNENSNIKVNLNEQNETTINLRSYPTRTSGNNLSPTDYSGTATLLLTID</sequence>
<accession>A0A0N0IBC9</accession>
<reference evidence="6 7" key="1">
    <citation type="submission" date="2015-07" db="EMBL/GenBank/DDBJ databases">
        <title>ATOL: Assembling a taxonomically balanced genome-scale reconstruction of the evolutionary history of the Enterobacteriaceae.</title>
        <authorList>
            <person name="Plunkett G.III."/>
            <person name="Neeno-Eckwall E.C."/>
            <person name="Glasner J.D."/>
            <person name="Perna N.T."/>
        </authorList>
    </citation>
    <scope>NUCLEOTIDE SEQUENCE [LARGE SCALE GENOMIC DNA]</scope>
    <source>
        <strain evidence="6 7">ATCC 35017</strain>
    </source>
</reference>
<dbReference type="GO" id="GO:0043709">
    <property type="term" value="P:cell adhesion involved in single-species biofilm formation"/>
    <property type="evidence" value="ECO:0007669"/>
    <property type="project" value="TreeGrafter"/>
</dbReference>
<feature type="domain" description="Fimbrial-type adhesion" evidence="5">
    <location>
        <begin position="210"/>
        <end position="362"/>
    </location>
</feature>
<dbReference type="EMBL" id="LGAA01000007">
    <property type="protein sequence ID" value="KPD03783.1"/>
    <property type="molecule type" value="Genomic_DNA"/>
</dbReference>